<keyword evidence="3" id="KW-1185">Reference proteome</keyword>
<protein>
    <submittedName>
        <fullName evidence="2">Uncharacterized protein</fullName>
    </submittedName>
</protein>
<name>A0A4R3MEL2_9HYPH</name>
<evidence type="ECO:0000313" key="3">
    <source>
        <dbReference type="Proteomes" id="UP000295678"/>
    </source>
</evidence>
<reference evidence="2 3" key="1">
    <citation type="submission" date="2019-03" db="EMBL/GenBank/DDBJ databases">
        <title>Genomic Encyclopedia of Type Strains, Phase IV (KMG-IV): sequencing the most valuable type-strain genomes for metagenomic binning, comparative biology and taxonomic classification.</title>
        <authorList>
            <person name="Goeker M."/>
        </authorList>
    </citation>
    <scope>NUCLEOTIDE SEQUENCE [LARGE SCALE GENOMIC DNA]</scope>
    <source>
        <strain evidence="2 3">DSM 19345</strain>
    </source>
</reference>
<evidence type="ECO:0000313" key="2">
    <source>
        <dbReference type="EMBL" id="TCT11453.1"/>
    </source>
</evidence>
<accession>A0A4R3MEL2</accession>
<dbReference type="PROSITE" id="PS51257">
    <property type="entry name" value="PROKAR_LIPOPROTEIN"/>
    <property type="match status" value="1"/>
</dbReference>
<sequence>MRGRSDIELRPLAACVLAAGLLALGGCETAPDLERLAPPVQKLRTETPESRHPTTDQEFPNINNAPDRPSVMRTQSEIEEIEKDLEATGASHVKEADQKITAEKPAPATSVRPAPEPSTDLRPPQRPAEQGETTDQPAAPPAAESPS</sequence>
<gene>
    <name evidence="2" type="ORF">EDC22_104215</name>
</gene>
<proteinExistence type="predicted"/>
<evidence type="ECO:0000256" key="1">
    <source>
        <dbReference type="SAM" id="MobiDB-lite"/>
    </source>
</evidence>
<organism evidence="2 3">
    <name type="scientific">Tepidamorphus gemmatus</name>
    <dbReference type="NCBI Taxonomy" id="747076"/>
    <lineage>
        <taxon>Bacteria</taxon>
        <taxon>Pseudomonadati</taxon>
        <taxon>Pseudomonadota</taxon>
        <taxon>Alphaproteobacteria</taxon>
        <taxon>Hyphomicrobiales</taxon>
        <taxon>Tepidamorphaceae</taxon>
        <taxon>Tepidamorphus</taxon>
    </lineage>
</organism>
<comment type="caution">
    <text evidence="2">The sequence shown here is derived from an EMBL/GenBank/DDBJ whole genome shotgun (WGS) entry which is preliminary data.</text>
</comment>
<dbReference type="AlphaFoldDB" id="A0A4R3MEL2"/>
<dbReference type="Proteomes" id="UP000295678">
    <property type="component" value="Unassembled WGS sequence"/>
</dbReference>
<feature type="region of interest" description="Disordered" evidence="1">
    <location>
        <begin position="30"/>
        <end position="147"/>
    </location>
</feature>
<feature type="compositionally biased region" description="Basic and acidic residues" evidence="1">
    <location>
        <begin position="92"/>
        <end position="102"/>
    </location>
</feature>
<dbReference type="EMBL" id="SMAK01000004">
    <property type="protein sequence ID" value="TCT11453.1"/>
    <property type="molecule type" value="Genomic_DNA"/>
</dbReference>
<feature type="compositionally biased region" description="Basic and acidic residues" evidence="1">
    <location>
        <begin position="43"/>
        <end position="55"/>
    </location>
</feature>